<comment type="subcellular location">
    <subcellularLocation>
        <location evidence="1">Fimbrium</location>
    </subcellularLocation>
</comment>
<evidence type="ECO:0000256" key="3">
    <source>
        <dbReference type="ARBA" id="ARBA00022729"/>
    </source>
</evidence>
<sequence>MYLSCNGNEWGNRNAAGSLVTLHVDIEQITQTCSMVIANTQVVLPTVSSSAFNGVGSAAGSTPFTLEFDCDADAAAKVNISDATTPSNATDILTLQNDSSADGLGVRLTHQGTPVRLAPNQAFDLGGSEFPLDSPGGSQIISLPLAAEYVQKDASVTPGTVQALAVVTIAYD</sequence>
<dbReference type="PANTHER" id="PTHR33420">
    <property type="entry name" value="FIMBRIAL SUBUNIT ELFA-RELATED"/>
    <property type="match status" value="1"/>
</dbReference>
<gene>
    <name evidence="6" type="ORF">BJB45_07685</name>
</gene>
<name>W1N1I3_9GAMM</name>
<dbReference type="STRING" id="1178482.AR456_08980"/>
<proteinExistence type="inferred from homology"/>
<accession>W1N1I3</accession>
<dbReference type="KEGG" id="hhu:AR456_08980"/>
<comment type="similarity">
    <text evidence="2">Belongs to the fimbrial protein family.</text>
</comment>
<dbReference type="PANTHER" id="PTHR33420:SF3">
    <property type="entry name" value="FIMBRIAL SUBUNIT ELFA"/>
    <property type="match status" value="1"/>
</dbReference>
<dbReference type="GO" id="GO:0043709">
    <property type="term" value="P:cell adhesion involved in single-species biofilm formation"/>
    <property type="evidence" value="ECO:0007669"/>
    <property type="project" value="TreeGrafter"/>
</dbReference>
<dbReference type="GO" id="GO:0009289">
    <property type="term" value="C:pilus"/>
    <property type="evidence" value="ECO:0007669"/>
    <property type="project" value="UniProtKB-SubCell"/>
</dbReference>
<dbReference type="eggNOG" id="COG3539">
    <property type="taxonomic scope" value="Bacteria"/>
</dbReference>
<dbReference type="Proteomes" id="UP000019113">
    <property type="component" value="Unassembled WGS sequence"/>
</dbReference>
<evidence type="ECO:0000313" key="6">
    <source>
        <dbReference type="EMBL" id="ERL49343.1"/>
    </source>
</evidence>
<feature type="domain" description="Fimbrial-type adhesion" evidence="5">
    <location>
        <begin position="26"/>
        <end position="172"/>
    </location>
</feature>
<evidence type="ECO:0000256" key="2">
    <source>
        <dbReference type="ARBA" id="ARBA00006671"/>
    </source>
</evidence>
<dbReference type="InterPro" id="IPR008966">
    <property type="entry name" value="Adhesion_dom_sf"/>
</dbReference>
<dbReference type="SUPFAM" id="SSF49401">
    <property type="entry name" value="Bacterial adhesins"/>
    <property type="match status" value="1"/>
</dbReference>
<organism evidence="6 7">
    <name type="scientific">Halomonas huangheensis</name>
    <dbReference type="NCBI Taxonomy" id="1178482"/>
    <lineage>
        <taxon>Bacteria</taxon>
        <taxon>Pseudomonadati</taxon>
        <taxon>Pseudomonadota</taxon>
        <taxon>Gammaproteobacteria</taxon>
        <taxon>Oceanospirillales</taxon>
        <taxon>Halomonadaceae</taxon>
        <taxon>Halomonas</taxon>
    </lineage>
</organism>
<evidence type="ECO:0000256" key="1">
    <source>
        <dbReference type="ARBA" id="ARBA00004561"/>
    </source>
</evidence>
<keyword evidence="4" id="KW-0281">Fimbrium</keyword>
<protein>
    <recommendedName>
        <fullName evidence="5">Fimbrial-type adhesion domain-containing protein</fullName>
    </recommendedName>
</protein>
<dbReference type="EMBL" id="AVBC01000055">
    <property type="protein sequence ID" value="ERL49343.1"/>
    <property type="molecule type" value="Genomic_DNA"/>
</dbReference>
<evidence type="ECO:0000259" key="5">
    <source>
        <dbReference type="Pfam" id="PF00419"/>
    </source>
</evidence>
<dbReference type="InterPro" id="IPR000259">
    <property type="entry name" value="Adhesion_dom_fimbrial"/>
</dbReference>
<keyword evidence="3" id="KW-0732">Signal</keyword>
<dbReference type="InterPro" id="IPR050263">
    <property type="entry name" value="Bact_Fimbrial_Adh_Pro"/>
</dbReference>
<evidence type="ECO:0000313" key="7">
    <source>
        <dbReference type="Proteomes" id="UP000019113"/>
    </source>
</evidence>
<dbReference type="PATRIC" id="fig|1178482.3.peg.4127"/>
<dbReference type="AlphaFoldDB" id="W1N1I3"/>
<dbReference type="InterPro" id="IPR036937">
    <property type="entry name" value="Adhesion_dom_fimbrial_sf"/>
</dbReference>
<dbReference type="Pfam" id="PF00419">
    <property type="entry name" value="Fimbrial"/>
    <property type="match status" value="1"/>
</dbReference>
<comment type="caution">
    <text evidence="6">The sequence shown here is derived from an EMBL/GenBank/DDBJ whole genome shotgun (WGS) entry which is preliminary data.</text>
</comment>
<evidence type="ECO:0000256" key="4">
    <source>
        <dbReference type="ARBA" id="ARBA00023263"/>
    </source>
</evidence>
<reference evidence="6 7" key="1">
    <citation type="submission" date="2013-08" db="EMBL/GenBank/DDBJ databases">
        <title>draft genome of Halomonas huanghegensis, strain BJGMM-B45T.</title>
        <authorList>
            <person name="Miao C."/>
            <person name="Wan Y."/>
            <person name="Jin W."/>
        </authorList>
    </citation>
    <scope>NUCLEOTIDE SEQUENCE [LARGE SCALE GENOMIC DNA]</scope>
    <source>
        <strain evidence="6 7">BJGMM-B45</strain>
    </source>
</reference>
<keyword evidence="7" id="KW-1185">Reference proteome</keyword>
<dbReference type="Gene3D" id="2.60.40.1090">
    <property type="entry name" value="Fimbrial-type adhesion domain"/>
    <property type="match status" value="1"/>
</dbReference>